<keyword evidence="2" id="KW-1185">Reference proteome</keyword>
<dbReference type="RefSeq" id="WP_345549795.1">
    <property type="nucleotide sequence ID" value="NZ_BAABRT010000007.1"/>
</dbReference>
<reference evidence="1 2" key="1">
    <citation type="submission" date="2024-02" db="EMBL/GenBank/DDBJ databases">
        <title>Microbulbifer aestuariivivens NBRC 112533.</title>
        <authorList>
            <person name="Ichikawa N."/>
            <person name="Katano-Makiyama Y."/>
            <person name="Hidaka K."/>
        </authorList>
    </citation>
    <scope>NUCLEOTIDE SEQUENCE [LARGE SCALE GENOMIC DNA]</scope>
    <source>
        <strain evidence="1 2">NBRC 112533</strain>
    </source>
</reference>
<dbReference type="EMBL" id="BAABRT010000007">
    <property type="protein sequence ID" value="GAA5524670.1"/>
    <property type="molecule type" value="Genomic_DNA"/>
</dbReference>
<accession>A0ABP9WNH3</accession>
<dbReference type="Proteomes" id="UP001408594">
    <property type="component" value="Unassembled WGS sequence"/>
</dbReference>
<organism evidence="1 2">
    <name type="scientific">Microbulbifer aestuariivivens</name>
    <dbReference type="NCBI Taxonomy" id="1908308"/>
    <lineage>
        <taxon>Bacteria</taxon>
        <taxon>Pseudomonadati</taxon>
        <taxon>Pseudomonadota</taxon>
        <taxon>Gammaproteobacteria</taxon>
        <taxon>Cellvibrionales</taxon>
        <taxon>Microbulbiferaceae</taxon>
        <taxon>Microbulbifer</taxon>
    </lineage>
</organism>
<dbReference type="PROSITE" id="PS51257">
    <property type="entry name" value="PROKAR_LIPOPROTEIN"/>
    <property type="match status" value="1"/>
</dbReference>
<name>A0ABP9WNH3_9GAMM</name>
<evidence type="ECO:0008006" key="3">
    <source>
        <dbReference type="Google" id="ProtNLM"/>
    </source>
</evidence>
<sequence length="177" mass="19627">MMKRSILIGVLTVALLSGCATVYMGGWSGPTATVVFIQESQEHFFSIPDGNVINDIEKHNGDYFSSRHGLVQSTTVYIYESPDFSDAPAMLGSSNKAPLIREVKAGVPLNALYRTRYQTSERHSYKFFYTTSVFTPEAGAKYEVIIEPIEGVVVYQLKNGKRIKITEVSKGPSGVRY</sequence>
<gene>
    <name evidence="1" type="ORF">Maes01_01227</name>
</gene>
<protein>
    <recommendedName>
        <fullName evidence="3">Lipoprotein</fullName>
    </recommendedName>
</protein>
<evidence type="ECO:0000313" key="1">
    <source>
        <dbReference type="EMBL" id="GAA5524670.1"/>
    </source>
</evidence>
<comment type="caution">
    <text evidence="1">The sequence shown here is derived from an EMBL/GenBank/DDBJ whole genome shotgun (WGS) entry which is preliminary data.</text>
</comment>
<evidence type="ECO:0000313" key="2">
    <source>
        <dbReference type="Proteomes" id="UP001408594"/>
    </source>
</evidence>
<proteinExistence type="predicted"/>